<organism evidence="4">
    <name type="scientific">Podospora anserina (strain S / ATCC MYA-4624 / DSM 980 / FGSC 10383)</name>
    <name type="common">Pleurage anserina</name>
    <dbReference type="NCBI Taxonomy" id="515849"/>
    <lineage>
        <taxon>Eukaryota</taxon>
        <taxon>Fungi</taxon>
        <taxon>Dikarya</taxon>
        <taxon>Ascomycota</taxon>
        <taxon>Pezizomycotina</taxon>
        <taxon>Sordariomycetes</taxon>
        <taxon>Sordariomycetidae</taxon>
        <taxon>Sordariales</taxon>
        <taxon>Podosporaceae</taxon>
        <taxon>Podospora</taxon>
        <taxon>Podospora anserina</taxon>
    </lineage>
</organism>
<sequence length="325" mass="34615">MRTLLALALLSAQAVSQNGHNDVWFIYPTEGHTYQHMDTINVTYESPFPTPTLFGWCDGGGRNFYDQRVPGYNASVAVVLNFTSGTPCWFNLRPGRVAGFGANSPSFNLLGVERPSGGIVHGPDTSESDRTPPESPTTSATTSPTPTTAAPTESHVLDDSNVSPGEQHEPTPTTTPNPEPPDEKFRGDGGGLGGGQSAGIVVGAIVGVLAIAAGLFFWWKRRSRGADSGEQIPQHDGSHHSHCQHHSGQALSWQHEAGAASPWSQSPATYVNGHQYNGACTCMCPTRGQPQVKRWPVEVSSTNSPSELSSSDPAWAAKPKYEMPA</sequence>
<reference evidence="6" key="3">
    <citation type="journal article" date="2014" name="Genetics">
        <title>Maintaining two mating types: Structure of the mating type locus and its role in heterokaryosis in Podospora anserina.</title>
        <authorList>
            <person name="Grognet P."/>
            <person name="Bidard F."/>
            <person name="Kuchly C."/>
            <person name="Tong L.C.H."/>
            <person name="Coppin E."/>
            <person name="Benkhali J.A."/>
            <person name="Couloux A."/>
            <person name="Wincker P."/>
            <person name="Debuchy R."/>
            <person name="Silar P."/>
        </authorList>
    </citation>
    <scope>GENOME REANNOTATION</scope>
    <source>
        <strain evidence="6">S / ATCC MYA-4624 / DSM 980 / FGSC 10383</strain>
    </source>
</reference>
<feature type="chain" id="PRO_5007638464" evidence="3">
    <location>
        <begin position="17"/>
        <end position="325"/>
    </location>
</feature>
<evidence type="ECO:0000256" key="3">
    <source>
        <dbReference type="SAM" id="SignalP"/>
    </source>
</evidence>
<evidence type="ECO:0000313" key="5">
    <source>
        <dbReference type="EMBL" id="CDP24884.1"/>
    </source>
</evidence>
<dbReference type="Proteomes" id="UP000001197">
    <property type="component" value="Chromosome 2"/>
</dbReference>
<dbReference type="InParanoid" id="B2ABU9"/>
<name>B2ABU9_PODAN</name>
<dbReference type="eggNOG" id="ENOG502SY1T">
    <property type="taxonomic scope" value="Eukaryota"/>
</dbReference>
<keyword evidence="2" id="KW-1133">Transmembrane helix</keyword>
<feature type="region of interest" description="Disordered" evidence="1">
    <location>
        <begin position="113"/>
        <end position="192"/>
    </location>
</feature>
<protein>
    <submittedName>
        <fullName evidence="4">Podospora anserina S mat+ genomic DNA chromosome 2, supercontig 1</fullName>
    </submittedName>
</protein>
<reference evidence="5" key="4">
    <citation type="submission" date="2014-09" db="EMBL/GenBank/DDBJ databases">
        <title>Maintaining two mating types: Structure of the mating type locus and its role in heterokaryosis in Podospora anserina.</title>
        <authorList>
            <person name="Grognet P."/>
            <person name="Bidard F."/>
            <person name="Kuchly C."/>
            <person name="Chan Ho Tong L."/>
            <person name="Coppin E."/>
            <person name="Ait Benkhali J."/>
            <person name="Couloux A."/>
            <person name="Wincker P."/>
            <person name="Debuchy R."/>
            <person name="Silar P."/>
        </authorList>
    </citation>
    <scope>NUCLEOTIDE SEQUENCE</scope>
</reference>
<dbReference type="PANTHER" id="PTHR16861">
    <property type="entry name" value="GLYCOPROTEIN 38"/>
    <property type="match status" value="1"/>
</dbReference>
<dbReference type="GeneID" id="6187242"/>
<feature type="signal peptide" evidence="3">
    <location>
        <begin position="1"/>
        <end position="16"/>
    </location>
</feature>
<dbReference type="VEuPathDB" id="FungiDB:PODANS_0_560"/>
<dbReference type="AlphaFoldDB" id="B2ABU9"/>
<feature type="compositionally biased region" description="Low complexity" evidence="1">
    <location>
        <begin position="300"/>
        <end position="311"/>
    </location>
</feature>
<proteinExistence type="predicted"/>
<keyword evidence="3" id="KW-0732">Signal</keyword>
<dbReference type="EMBL" id="FO904937">
    <property type="protein sequence ID" value="CDP24884.1"/>
    <property type="molecule type" value="Genomic_DNA"/>
</dbReference>
<reference evidence="4 6" key="1">
    <citation type="journal article" date="2008" name="Genome Biol.">
        <title>The genome sequence of the model ascomycete fungus Podospora anserina.</title>
        <authorList>
            <person name="Espagne E."/>
            <person name="Lespinet O."/>
            <person name="Malagnac F."/>
            <person name="Da Silva C."/>
            <person name="Jaillon O."/>
            <person name="Porcel B.M."/>
            <person name="Couloux A."/>
            <person name="Aury J.-M."/>
            <person name="Segurens B."/>
            <person name="Poulain J."/>
            <person name="Anthouard V."/>
            <person name="Grossetete S."/>
            <person name="Khalili H."/>
            <person name="Coppin E."/>
            <person name="Dequard-Chablat M."/>
            <person name="Picard M."/>
            <person name="Contamine V."/>
            <person name="Arnaise S."/>
            <person name="Bourdais A."/>
            <person name="Berteaux-Lecellier V."/>
            <person name="Gautheret D."/>
            <person name="de Vries R.P."/>
            <person name="Battaglia E."/>
            <person name="Coutinho P.M."/>
            <person name="Danchin E.G.J."/>
            <person name="Henrissat B."/>
            <person name="El Khoury R."/>
            <person name="Sainsard-Chanet A."/>
            <person name="Boivin A."/>
            <person name="Pinan-Lucarre B."/>
            <person name="Sellem C.H."/>
            <person name="Debuchy R."/>
            <person name="Wincker P."/>
            <person name="Weissenbach J."/>
            <person name="Silar P."/>
        </authorList>
    </citation>
    <scope>NUCLEOTIDE SEQUENCE [LARGE SCALE GENOMIC DNA]</scope>
    <source>
        <strain evidence="6">S / ATCC MYA-4624 / DSM 980 / FGSC 10383</strain>
        <strain evidence="4">S mat+</strain>
    </source>
</reference>
<feature type="transmembrane region" description="Helical" evidence="2">
    <location>
        <begin position="198"/>
        <end position="219"/>
    </location>
</feature>
<dbReference type="OrthoDB" id="5367645at2759"/>
<keyword evidence="2" id="KW-0812">Transmembrane</keyword>
<feature type="region of interest" description="Disordered" evidence="1">
    <location>
        <begin position="227"/>
        <end position="261"/>
    </location>
</feature>
<dbReference type="RefSeq" id="XP_001903099.1">
    <property type="nucleotide sequence ID" value="XM_001903064.1"/>
</dbReference>
<feature type="compositionally biased region" description="Low complexity" evidence="1">
    <location>
        <begin position="136"/>
        <end position="154"/>
    </location>
</feature>
<dbReference type="EMBL" id="CU633446">
    <property type="protein sequence ID" value="CAP60871.1"/>
    <property type="molecule type" value="Genomic_DNA"/>
</dbReference>
<feature type="region of interest" description="Disordered" evidence="1">
    <location>
        <begin position="295"/>
        <end position="325"/>
    </location>
</feature>
<evidence type="ECO:0000256" key="2">
    <source>
        <dbReference type="SAM" id="Phobius"/>
    </source>
</evidence>
<keyword evidence="6" id="KW-1185">Reference proteome</keyword>
<dbReference type="KEGG" id="pan:PODANSg111"/>
<dbReference type="HOGENOM" id="CLU_855608_0_0_1"/>
<gene>
    <name evidence="4" type="ORF">PODANS_0_560</name>
</gene>
<keyword evidence="2" id="KW-0472">Membrane</keyword>
<dbReference type="PANTHER" id="PTHR16861:SF4">
    <property type="entry name" value="SH3 DOMAIN PROTEIN (AFU_ORTHOLOGUE AFUA_1G13610)"/>
    <property type="match status" value="1"/>
</dbReference>
<accession>B2ABU9</accession>
<evidence type="ECO:0000313" key="4">
    <source>
        <dbReference type="EMBL" id="CAP60871.1"/>
    </source>
</evidence>
<evidence type="ECO:0000256" key="1">
    <source>
        <dbReference type="SAM" id="MobiDB-lite"/>
    </source>
</evidence>
<evidence type="ECO:0000313" key="6">
    <source>
        <dbReference type="Proteomes" id="UP000001197"/>
    </source>
</evidence>
<reference evidence="4" key="2">
    <citation type="submission" date="2008-07" db="EMBL/GenBank/DDBJ databases">
        <authorList>
            <person name="Genoscope - CEA"/>
        </authorList>
    </citation>
    <scope>NUCLEOTIDE SEQUENCE</scope>
    <source>
        <strain evidence="4">S mat+</strain>
    </source>
</reference>